<comment type="caution">
    <text evidence="1">The sequence shown here is derived from an EMBL/GenBank/DDBJ whole genome shotgun (WGS) entry which is preliminary data.</text>
</comment>
<evidence type="ECO:0000313" key="2">
    <source>
        <dbReference type="Proteomes" id="UP000693970"/>
    </source>
</evidence>
<dbReference type="EMBL" id="JAGRRH010000015">
    <property type="protein sequence ID" value="KAG7357668.1"/>
    <property type="molecule type" value="Genomic_DNA"/>
</dbReference>
<dbReference type="AlphaFoldDB" id="A0A9K3L954"/>
<organism evidence="1 2">
    <name type="scientific">Nitzschia inconspicua</name>
    <dbReference type="NCBI Taxonomy" id="303405"/>
    <lineage>
        <taxon>Eukaryota</taxon>
        <taxon>Sar</taxon>
        <taxon>Stramenopiles</taxon>
        <taxon>Ochrophyta</taxon>
        <taxon>Bacillariophyta</taxon>
        <taxon>Bacillariophyceae</taxon>
        <taxon>Bacillariophycidae</taxon>
        <taxon>Bacillariales</taxon>
        <taxon>Bacillariaceae</taxon>
        <taxon>Nitzschia</taxon>
    </lineage>
</organism>
<keyword evidence="2" id="KW-1185">Reference proteome</keyword>
<sequence length="209" mass="24330">MGHINTDTFISHFFLDKESPAFSYEQMQLPADALLQDDCICQILPTRTNEKFDGREENQSKAFRVEDNARTLTELTDSEKESEQSMTSRRLWTSCEDTSLPEKLHSSILWKEPVELLNRCQAFVKAMFAVMLRGVNESNTEEEQIQRISNAAKWVVQFSWDVKAAASDPYLTKLTEIKPMVDPWRRWDLAWIAACMECQNDRTKLWLPK</sequence>
<name>A0A9K3L954_9STRA</name>
<gene>
    <name evidence="1" type="ORF">IV203_002356</name>
</gene>
<reference evidence="1" key="2">
    <citation type="submission" date="2021-04" db="EMBL/GenBank/DDBJ databases">
        <authorList>
            <person name="Podell S."/>
        </authorList>
    </citation>
    <scope>NUCLEOTIDE SEQUENCE</scope>
    <source>
        <strain evidence="1">Hildebrandi</strain>
    </source>
</reference>
<dbReference type="Proteomes" id="UP000693970">
    <property type="component" value="Unassembled WGS sequence"/>
</dbReference>
<evidence type="ECO:0000313" key="1">
    <source>
        <dbReference type="EMBL" id="KAG7357668.1"/>
    </source>
</evidence>
<accession>A0A9K3L954</accession>
<dbReference type="OrthoDB" id="48742at2759"/>
<reference evidence="1" key="1">
    <citation type="journal article" date="2021" name="Sci. Rep.">
        <title>Diploid genomic architecture of Nitzschia inconspicua, an elite biomass production diatom.</title>
        <authorList>
            <person name="Oliver A."/>
            <person name="Podell S."/>
            <person name="Pinowska A."/>
            <person name="Traller J.C."/>
            <person name="Smith S.R."/>
            <person name="McClure R."/>
            <person name="Beliaev A."/>
            <person name="Bohutskyi P."/>
            <person name="Hill E.A."/>
            <person name="Rabines A."/>
            <person name="Zheng H."/>
            <person name="Allen L.Z."/>
            <person name="Kuo A."/>
            <person name="Grigoriev I.V."/>
            <person name="Allen A.E."/>
            <person name="Hazlebeck D."/>
            <person name="Allen E.E."/>
        </authorList>
    </citation>
    <scope>NUCLEOTIDE SEQUENCE</scope>
    <source>
        <strain evidence="1">Hildebrandi</strain>
    </source>
</reference>
<proteinExistence type="predicted"/>
<protein>
    <submittedName>
        <fullName evidence="1">Uncharacterized protein</fullName>
    </submittedName>
</protein>